<dbReference type="EMBL" id="VSSQ01012930">
    <property type="protein sequence ID" value="MPM50353.1"/>
    <property type="molecule type" value="Genomic_DNA"/>
</dbReference>
<name>A0A645AHL0_9ZZZZ</name>
<sequence>MYGTSEILKHRLLIRQGGKQQDQKAHIIGQRCTADLTMPLAKLCAQPAVNSLVDLALLIGQLLYIGHYITKHGLPPLYNP</sequence>
<comment type="caution">
    <text evidence="1">The sequence shown here is derived from an EMBL/GenBank/DDBJ whole genome shotgun (WGS) entry which is preliminary data.</text>
</comment>
<protein>
    <submittedName>
        <fullName evidence="1">Uncharacterized protein</fullName>
    </submittedName>
</protein>
<dbReference type="AlphaFoldDB" id="A0A645AHL0"/>
<organism evidence="1">
    <name type="scientific">bioreactor metagenome</name>
    <dbReference type="NCBI Taxonomy" id="1076179"/>
    <lineage>
        <taxon>unclassified sequences</taxon>
        <taxon>metagenomes</taxon>
        <taxon>ecological metagenomes</taxon>
    </lineage>
</organism>
<reference evidence="1" key="1">
    <citation type="submission" date="2019-08" db="EMBL/GenBank/DDBJ databases">
        <authorList>
            <person name="Kucharzyk K."/>
            <person name="Murdoch R.W."/>
            <person name="Higgins S."/>
            <person name="Loffler F."/>
        </authorList>
    </citation>
    <scope>NUCLEOTIDE SEQUENCE</scope>
</reference>
<gene>
    <name evidence="1" type="ORF">SDC9_97092</name>
</gene>
<proteinExistence type="predicted"/>
<accession>A0A645AHL0</accession>
<evidence type="ECO:0000313" key="1">
    <source>
        <dbReference type="EMBL" id="MPM50353.1"/>
    </source>
</evidence>